<dbReference type="PANTHER" id="PTHR47967:SF128">
    <property type="entry name" value="ASPARTIC PROTEINASE CDR1-LIKE"/>
    <property type="match status" value="1"/>
</dbReference>
<comment type="caution">
    <text evidence="8">The sequence shown here is derived from an EMBL/GenBank/DDBJ whole genome shotgun (WGS) entry which is preliminary data.</text>
</comment>
<evidence type="ECO:0000256" key="1">
    <source>
        <dbReference type="ARBA" id="ARBA00007447"/>
    </source>
</evidence>
<dbReference type="Pfam" id="PF14543">
    <property type="entry name" value="TAXi_N"/>
    <property type="match status" value="1"/>
</dbReference>
<dbReference type="PROSITE" id="PS51767">
    <property type="entry name" value="PEPTIDASE_A1"/>
    <property type="match status" value="1"/>
</dbReference>
<evidence type="ECO:0000313" key="7">
    <source>
        <dbReference type="EMBL" id="GLJ56984.1"/>
    </source>
</evidence>
<dbReference type="EMBL" id="BSEH01000062">
    <property type="protein sequence ID" value="GLJ56984.1"/>
    <property type="molecule type" value="Genomic_DNA"/>
</dbReference>
<keyword evidence="2" id="KW-0645">Protease</keyword>
<dbReference type="InterPro" id="IPR032861">
    <property type="entry name" value="TAXi_N"/>
</dbReference>
<dbReference type="PANTHER" id="PTHR47967">
    <property type="entry name" value="OS07G0603500 PROTEIN-RELATED"/>
    <property type="match status" value="1"/>
</dbReference>
<dbReference type="InterPro" id="IPR033121">
    <property type="entry name" value="PEPTIDASE_A1"/>
</dbReference>
<dbReference type="Gene3D" id="2.40.70.10">
    <property type="entry name" value="Acid Proteases"/>
    <property type="match status" value="1"/>
</dbReference>
<evidence type="ECO:0000313" key="8">
    <source>
        <dbReference type="EMBL" id="GLJ58012.1"/>
    </source>
</evidence>
<dbReference type="GO" id="GO:0006508">
    <property type="term" value="P:proteolysis"/>
    <property type="evidence" value="ECO:0007669"/>
    <property type="project" value="UniProtKB-KW"/>
</dbReference>
<dbReference type="AlphaFoldDB" id="A0AAD3RNR4"/>
<sequence>MAYKNVVTMLAVNLFMCCFCTLLLAEAMRANHQFRSDSAFSRLKRMESSIKAQSTGKLEPLVGMGIPEVGEDRAYFMIIGMGTPPISIRSQVDTGSDLIWFDCTALPTSSSTFKSLPCPSSLCSNLPNSTCSTSCQFSHNYTGSRNISGELFSETFTMTNGSGTSHSFAGVAFGCSHDTQRDGEVGADGVVWKNSLVGRNGVVGLGRRKLSLISQIGESKFSYCLADDYSEDYDDISSTPLLFGSAAELSATGV</sequence>
<evidence type="ECO:0000256" key="4">
    <source>
        <dbReference type="SAM" id="Phobius"/>
    </source>
</evidence>
<keyword evidence="3" id="KW-0378">Hydrolase</keyword>
<feature type="transmembrane region" description="Helical" evidence="4">
    <location>
        <begin position="6"/>
        <end position="25"/>
    </location>
</feature>
<dbReference type="SUPFAM" id="SSF50630">
    <property type="entry name" value="Acid proteases"/>
    <property type="match status" value="1"/>
</dbReference>
<comment type="similarity">
    <text evidence="1">Belongs to the peptidase A1 family.</text>
</comment>
<proteinExistence type="inferred from homology"/>
<dbReference type="EMBL" id="BSEH01000062">
    <property type="protein sequence ID" value="GLJ56974.1"/>
    <property type="molecule type" value="Genomic_DNA"/>
</dbReference>
<keyword evidence="9" id="KW-1185">Reference proteome</keyword>
<evidence type="ECO:0000256" key="2">
    <source>
        <dbReference type="ARBA" id="ARBA00022670"/>
    </source>
</evidence>
<dbReference type="EMBL" id="BSEH01000239">
    <property type="protein sequence ID" value="GLJ58012.1"/>
    <property type="molecule type" value="Genomic_DNA"/>
</dbReference>
<evidence type="ECO:0000313" key="6">
    <source>
        <dbReference type="EMBL" id="GLJ56974.1"/>
    </source>
</evidence>
<evidence type="ECO:0000313" key="9">
    <source>
        <dbReference type="Proteomes" id="UP001234787"/>
    </source>
</evidence>
<keyword evidence="4" id="KW-0812">Transmembrane</keyword>
<gene>
    <name evidence="6" type="ORF">SUGI_1279230</name>
    <name evidence="7" type="ORF">SUGI_1279340</name>
    <name evidence="8" type="ORF">SUGI_1401570</name>
</gene>
<protein>
    <recommendedName>
        <fullName evidence="5">Peptidase A1 domain-containing protein</fullName>
    </recommendedName>
</protein>
<organism evidence="8 9">
    <name type="scientific">Cryptomeria japonica</name>
    <name type="common">Japanese cedar</name>
    <name type="synonym">Cupressus japonica</name>
    <dbReference type="NCBI Taxonomy" id="3369"/>
    <lineage>
        <taxon>Eukaryota</taxon>
        <taxon>Viridiplantae</taxon>
        <taxon>Streptophyta</taxon>
        <taxon>Embryophyta</taxon>
        <taxon>Tracheophyta</taxon>
        <taxon>Spermatophyta</taxon>
        <taxon>Pinopsida</taxon>
        <taxon>Pinidae</taxon>
        <taxon>Conifers II</taxon>
        <taxon>Cupressales</taxon>
        <taxon>Cupressaceae</taxon>
        <taxon>Cryptomeria</taxon>
    </lineage>
</organism>
<name>A0AAD3RNR4_CRYJA</name>
<feature type="domain" description="Peptidase A1" evidence="5">
    <location>
        <begin position="75"/>
        <end position="254"/>
    </location>
</feature>
<keyword evidence="4" id="KW-1133">Transmembrane helix</keyword>
<reference evidence="8" key="1">
    <citation type="submission" date="2022-12" db="EMBL/GenBank/DDBJ databases">
        <title>Chromosome-Level Genome Assembly of Japanese Cedar (Cryptomeriajaponica D. Don).</title>
        <authorList>
            <person name="Fujino T."/>
            <person name="Yamaguchi K."/>
            <person name="Yokoyama T."/>
            <person name="Hamanaka T."/>
            <person name="Harazono Y."/>
            <person name="Kamada H."/>
            <person name="Kobayashi W."/>
            <person name="Ujino-Ihara T."/>
            <person name="Uchiyama K."/>
            <person name="Matsumoto A."/>
            <person name="Izuno A."/>
            <person name="Tsumura Y."/>
            <person name="Toyoda A."/>
            <person name="Shigenobu S."/>
            <person name="Moriguchi Y."/>
            <person name="Ueno S."/>
            <person name="Kasahara M."/>
        </authorList>
    </citation>
    <scope>NUCLEOTIDE SEQUENCE</scope>
</reference>
<dbReference type="InterPro" id="IPR051708">
    <property type="entry name" value="Plant_Aspart_Prot_A1"/>
</dbReference>
<dbReference type="GO" id="GO:0008233">
    <property type="term" value="F:peptidase activity"/>
    <property type="evidence" value="ECO:0007669"/>
    <property type="project" value="UniProtKB-KW"/>
</dbReference>
<keyword evidence="4" id="KW-0472">Membrane</keyword>
<accession>A0AAD3RNR4</accession>
<evidence type="ECO:0000256" key="3">
    <source>
        <dbReference type="ARBA" id="ARBA00022801"/>
    </source>
</evidence>
<dbReference type="Proteomes" id="UP001234787">
    <property type="component" value="Unassembled WGS sequence"/>
</dbReference>
<dbReference type="InterPro" id="IPR021109">
    <property type="entry name" value="Peptidase_aspartic_dom_sf"/>
</dbReference>
<evidence type="ECO:0000259" key="5">
    <source>
        <dbReference type="PROSITE" id="PS51767"/>
    </source>
</evidence>
<dbReference type="GO" id="GO:0005576">
    <property type="term" value="C:extracellular region"/>
    <property type="evidence" value="ECO:0007669"/>
    <property type="project" value="TreeGrafter"/>
</dbReference>